<evidence type="ECO:0000256" key="1">
    <source>
        <dbReference type="SAM" id="MobiDB-lite"/>
    </source>
</evidence>
<dbReference type="PANTHER" id="PTHR12289">
    <property type="entry name" value="METAXIN RELATED"/>
    <property type="match status" value="1"/>
</dbReference>
<dbReference type="PANTHER" id="PTHR12289:SF41">
    <property type="entry name" value="FAILED AXON CONNECTIONS-RELATED"/>
    <property type="match status" value="1"/>
</dbReference>
<sequence>MTAPPLAVSVWGHGRSVPTLDPGCLYSLAVLQLGFGADHELYVIEPRSWPNPENVPSVYNAEKHAGQVLIGDAVASTPDGLRDYLRNRSSLDAPLRQAPLAAARAQAVQSMLDDALADLVLHTLFSLPTNFQKVTADCLAPIQRSILPSSLPRRLRASVGKRLSSPAINLWGLGGSWQRSDAQEARRWNLTAGLAEARDPTSQLPRQGVQSAYAADVQEQWERSRIAARARELFQTLITMMNSAPFLVGCQHPTSIDARMYSLLAPLLLGPSLPIALLPTLLREEFPELVAHTERMHTYLWGTNPTESWAFQRKECVYGPSNFSWQSLWQSFSPRNWFGSQNSSQPANLPPTLRYGRWAFYIWAIVGPLAYVALTGLVTIEYEDPDEQELDLDEISDQEREKLQDVDQETLAPGQEYANSAPAPTEMEDDGSLPSEPNSEIDPMEFLDEEWQVDDE</sequence>
<dbReference type="Pfam" id="PF17171">
    <property type="entry name" value="GST_C_6"/>
    <property type="match status" value="1"/>
</dbReference>
<dbReference type="GO" id="GO:0047768">
    <property type="term" value="F:carboxy-cis,cis-muconate cyclase activity"/>
    <property type="evidence" value="ECO:0007669"/>
    <property type="project" value="UniProtKB-EC"/>
</dbReference>
<keyword evidence="5" id="KW-1185">Reference proteome</keyword>
<feature type="region of interest" description="Disordered" evidence="1">
    <location>
        <begin position="397"/>
        <end position="456"/>
    </location>
</feature>
<evidence type="ECO:0000313" key="5">
    <source>
        <dbReference type="Proteomes" id="UP001219567"/>
    </source>
</evidence>
<reference evidence="4 5" key="1">
    <citation type="submission" date="2023-03" db="EMBL/GenBank/DDBJ databases">
        <title>Mating type loci evolution in Malassezia.</title>
        <authorList>
            <person name="Coelho M.A."/>
        </authorList>
    </citation>
    <scope>NUCLEOTIDE SEQUENCE [LARGE SCALE GENOMIC DNA]</scope>
    <source>
        <strain evidence="4 5">CBS 9725</strain>
    </source>
</reference>
<dbReference type="InterPro" id="IPR050931">
    <property type="entry name" value="Mito_Protein_Transport_Metaxin"/>
</dbReference>
<dbReference type="GO" id="GO:0001401">
    <property type="term" value="C:SAM complex"/>
    <property type="evidence" value="ECO:0007669"/>
    <property type="project" value="TreeGrafter"/>
</dbReference>
<dbReference type="GO" id="GO:0007005">
    <property type="term" value="P:mitochondrion organization"/>
    <property type="evidence" value="ECO:0007669"/>
    <property type="project" value="TreeGrafter"/>
</dbReference>
<dbReference type="EC" id="5.5.1.5" evidence="4"/>
<dbReference type="Proteomes" id="UP001219567">
    <property type="component" value="Chromosome 7"/>
</dbReference>
<evidence type="ECO:0000313" key="4">
    <source>
        <dbReference type="EMBL" id="WFD01040.1"/>
    </source>
</evidence>
<evidence type="ECO:0000259" key="3">
    <source>
        <dbReference type="Pfam" id="PF17171"/>
    </source>
</evidence>
<feature type="transmembrane region" description="Helical" evidence="2">
    <location>
        <begin position="358"/>
        <end position="380"/>
    </location>
</feature>
<dbReference type="EMBL" id="CP119949">
    <property type="protein sequence ID" value="WFD01040.1"/>
    <property type="molecule type" value="Genomic_DNA"/>
</dbReference>
<dbReference type="AlphaFoldDB" id="A0AAJ6CIJ7"/>
<proteinExistence type="predicted"/>
<accession>A0AAJ6CIJ7</accession>
<name>A0AAJ6CIJ7_9BASI</name>
<feature type="domain" description="Metaxin glutathione S-transferase" evidence="3">
    <location>
        <begin position="231"/>
        <end position="296"/>
    </location>
</feature>
<dbReference type="InterPro" id="IPR033468">
    <property type="entry name" value="Metaxin_GST"/>
</dbReference>
<keyword evidence="2" id="KW-0472">Membrane</keyword>
<protein>
    <submittedName>
        <fullName evidence="4">Carboxy-cis,cis-muconate cyclase</fullName>
        <ecNumber evidence="4">5.5.1.5</ecNumber>
    </submittedName>
</protein>
<evidence type="ECO:0000256" key="2">
    <source>
        <dbReference type="SAM" id="Phobius"/>
    </source>
</evidence>
<feature type="compositionally biased region" description="Acidic residues" evidence="1">
    <location>
        <begin position="442"/>
        <end position="456"/>
    </location>
</feature>
<gene>
    <name evidence="4" type="ORF">MYAM1_003800</name>
</gene>
<organism evidence="4 5">
    <name type="scientific">Malassezia yamatoensis</name>
    <dbReference type="NCBI Taxonomy" id="253288"/>
    <lineage>
        <taxon>Eukaryota</taxon>
        <taxon>Fungi</taxon>
        <taxon>Dikarya</taxon>
        <taxon>Basidiomycota</taxon>
        <taxon>Ustilaginomycotina</taxon>
        <taxon>Malasseziomycetes</taxon>
        <taxon>Malasseziales</taxon>
        <taxon>Malasseziaceae</taxon>
        <taxon>Malassezia</taxon>
    </lineage>
</organism>
<keyword evidence="2" id="KW-0812">Transmembrane</keyword>
<keyword evidence="2" id="KW-1133">Transmembrane helix</keyword>
<keyword evidence="4" id="KW-0413">Isomerase</keyword>